<dbReference type="PANTHER" id="PTHR39169:SF1">
    <property type="entry name" value="MONOOXYGENASE YDHR-RELATED"/>
    <property type="match status" value="1"/>
</dbReference>
<organism evidence="1 2">
    <name type="scientific">Pseudidiomarina sediminum</name>
    <dbReference type="NCBI Taxonomy" id="431675"/>
    <lineage>
        <taxon>Bacteria</taxon>
        <taxon>Pseudomonadati</taxon>
        <taxon>Pseudomonadota</taxon>
        <taxon>Gammaproteobacteria</taxon>
        <taxon>Alteromonadales</taxon>
        <taxon>Idiomarinaceae</taxon>
        <taxon>Pseudidiomarina</taxon>
    </lineage>
</organism>
<dbReference type="InterPro" id="IPR014910">
    <property type="entry name" value="YdhR"/>
</dbReference>
<evidence type="ECO:0000313" key="2">
    <source>
        <dbReference type="Proteomes" id="UP000287022"/>
    </source>
</evidence>
<sequence>MKKLLQVHFAFPGPFGAEMAEQLQGLAASINEEPGMIWKIWTENAAAQEAGGIYLFEDEASAEAYLTMHTARLQQLGVTQVHGKIFDVNAELTQINHGSIGE</sequence>
<name>A0A432Z3R5_9GAMM</name>
<protein>
    <submittedName>
        <fullName evidence="1">Monooxygenase</fullName>
    </submittedName>
</protein>
<proteinExistence type="predicted"/>
<keyword evidence="1" id="KW-0560">Oxidoreductase</keyword>
<dbReference type="SUPFAM" id="SSF54909">
    <property type="entry name" value="Dimeric alpha+beta barrel"/>
    <property type="match status" value="1"/>
</dbReference>
<dbReference type="InterPro" id="IPR011008">
    <property type="entry name" value="Dimeric_a/b-barrel"/>
</dbReference>
<dbReference type="EMBL" id="PIQE01000002">
    <property type="protein sequence ID" value="RUO72520.1"/>
    <property type="molecule type" value="Genomic_DNA"/>
</dbReference>
<gene>
    <name evidence="1" type="ORF">CWI80_08190</name>
</gene>
<dbReference type="NCBIfam" id="NF008333">
    <property type="entry name" value="PRK11118.1"/>
    <property type="match status" value="1"/>
</dbReference>
<evidence type="ECO:0000313" key="1">
    <source>
        <dbReference type="EMBL" id="RUO72520.1"/>
    </source>
</evidence>
<keyword evidence="1" id="KW-0503">Monooxygenase</keyword>
<dbReference type="GO" id="GO:0004497">
    <property type="term" value="F:monooxygenase activity"/>
    <property type="evidence" value="ECO:0007669"/>
    <property type="project" value="UniProtKB-KW"/>
</dbReference>
<dbReference type="Gene3D" id="3.30.70.100">
    <property type="match status" value="1"/>
</dbReference>
<accession>A0A432Z3R5</accession>
<comment type="caution">
    <text evidence="1">The sequence shown here is derived from an EMBL/GenBank/DDBJ whole genome shotgun (WGS) entry which is preliminary data.</text>
</comment>
<dbReference type="STRING" id="1122124.GCA_000423165_01510"/>
<dbReference type="PANTHER" id="PTHR39169">
    <property type="match status" value="1"/>
</dbReference>
<dbReference type="Pfam" id="PF08803">
    <property type="entry name" value="ydhR"/>
    <property type="match status" value="1"/>
</dbReference>
<reference evidence="2" key="1">
    <citation type="journal article" date="2018" name="Front. Microbiol.">
        <title>Genome-Based Analysis Reveals the Taxonomy and Diversity of the Family Idiomarinaceae.</title>
        <authorList>
            <person name="Liu Y."/>
            <person name="Lai Q."/>
            <person name="Shao Z."/>
        </authorList>
    </citation>
    <scope>NUCLEOTIDE SEQUENCE [LARGE SCALE GENOMIC DNA]</scope>
    <source>
        <strain evidence="2">c121</strain>
    </source>
</reference>
<dbReference type="Proteomes" id="UP000287022">
    <property type="component" value="Unassembled WGS sequence"/>
</dbReference>
<keyword evidence="2" id="KW-1185">Reference proteome</keyword>
<dbReference type="RefSeq" id="WP_034727140.1">
    <property type="nucleotide sequence ID" value="NZ_PIQE01000002.1"/>
</dbReference>
<dbReference type="AlphaFoldDB" id="A0A432Z3R5"/>